<keyword evidence="6" id="KW-0029">Amino-acid transport</keyword>
<feature type="transmembrane region" description="Helical" evidence="10">
    <location>
        <begin position="81"/>
        <end position="103"/>
    </location>
</feature>
<dbReference type="GO" id="GO:0061459">
    <property type="term" value="F:L-arginine transmembrane transporter activity"/>
    <property type="evidence" value="ECO:0007669"/>
    <property type="project" value="TreeGrafter"/>
</dbReference>
<keyword evidence="3" id="KW-0813">Transport</keyword>
<reference evidence="12 13" key="1">
    <citation type="submission" date="2014-03" db="EMBL/GenBank/DDBJ databases">
        <title>The genome of Kluyveromyces dobzhanskii.</title>
        <authorList>
            <person name="Nystedt B."/>
            <person name="Astrom S."/>
        </authorList>
    </citation>
    <scope>NUCLEOTIDE SEQUENCE [LARGE SCALE GENOMIC DNA]</scope>
    <source>
        <strain evidence="12 13">CBS 2104</strain>
    </source>
</reference>
<evidence type="ECO:0000256" key="2">
    <source>
        <dbReference type="ARBA" id="ARBA00008066"/>
    </source>
</evidence>
<feature type="transmembrane region" description="Helical" evidence="10">
    <location>
        <begin position="385"/>
        <end position="405"/>
    </location>
</feature>
<evidence type="ECO:0000256" key="1">
    <source>
        <dbReference type="ARBA" id="ARBA00004128"/>
    </source>
</evidence>
<evidence type="ECO:0000256" key="7">
    <source>
        <dbReference type="ARBA" id="ARBA00022989"/>
    </source>
</evidence>
<dbReference type="OrthoDB" id="438545at2759"/>
<dbReference type="AlphaFoldDB" id="A0A0A8L5S0"/>
<accession>A0A0A8L5S0</accession>
<evidence type="ECO:0000256" key="3">
    <source>
        <dbReference type="ARBA" id="ARBA00022448"/>
    </source>
</evidence>
<evidence type="ECO:0000256" key="9">
    <source>
        <dbReference type="SAM" id="MobiDB-lite"/>
    </source>
</evidence>
<dbReference type="PANTHER" id="PTHR22950">
    <property type="entry name" value="AMINO ACID TRANSPORTER"/>
    <property type="match status" value="1"/>
</dbReference>
<dbReference type="Proteomes" id="UP000031516">
    <property type="component" value="Unassembled WGS sequence"/>
</dbReference>
<feature type="domain" description="Amino acid transporter transmembrane" evidence="11">
    <location>
        <begin position="2"/>
        <end position="443"/>
    </location>
</feature>
<name>A0A0A8L5S0_9SACH</name>
<gene>
    <name evidence="12" type="ORF">KLDO_g2667</name>
</gene>
<feature type="transmembrane region" description="Helical" evidence="10">
    <location>
        <begin position="33"/>
        <end position="53"/>
    </location>
</feature>
<dbReference type="GO" id="GO:0015194">
    <property type="term" value="F:L-serine transmembrane transporter activity"/>
    <property type="evidence" value="ECO:0007669"/>
    <property type="project" value="TreeGrafter"/>
</dbReference>
<comment type="similarity">
    <text evidence="2">Belongs to the amino acid/polyamine transporter 2 family.</text>
</comment>
<feature type="transmembrane region" description="Helical" evidence="10">
    <location>
        <begin position="426"/>
        <end position="452"/>
    </location>
</feature>
<dbReference type="InterPro" id="IPR013057">
    <property type="entry name" value="AA_transpt_TM"/>
</dbReference>
<dbReference type="GO" id="GO:0015189">
    <property type="term" value="F:L-lysine transmembrane transporter activity"/>
    <property type="evidence" value="ECO:0007669"/>
    <property type="project" value="TreeGrafter"/>
</dbReference>
<feature type="compositionally biased region" description="Polar residues" evidence="9">
    <location>
        <begin position="322"/>
        <end position="335"/>
    </location>
</feature>
<dbReference type="PANTHER" id="PTHR22950:SF678">
    <property type="entry name" value="VACUOLAR AMINO ACID TRANSPORTER 5-RELATED"/>
    <property type="match status" value="1"/>
</dbReference>
<feature type="transmembrane region" description="Helical" evidence="10">
    <location>
        <begin position="123"/>
        <end position="140"/>
    </location>
</feature>
<evidence type="ECO:0000256" key="10">
    <source>
        <dbReference type="SAM" id="Phobius"/>
    </source>
</evidence>
<protein>
    <submittedName>
        <fullName evidence="12">WGS project CCBQ000000000 data, contig 00106</fullName>
    </submittedName>
</protein>
<keyword evidence="5 10" id="KW-0812">Transmembrane</keyword>
<evidence type="ECO:0000256" key="8">
    <source>
        <dbReference type="ARBA" id="ARBA00023136"/>
    </source>
</evidence>
<evidence type="ECO:0000259" key="11">
    <source>
        <dbReference type="Pfam" id="PF01490"/>
    </source>
</evidence>
<evidence type="ECO:0000256" key="5">
    <source>
        <dbReference type="ARBA" id="ARBA00022692"/>
    </source>
</evidence>
<keyword evidence="13" id="KW-1185">Reference proteome</keyword>
<dbReference type="Pfam" id="PF01490">
    <property type="entry name" value="Aa_trans"/>
    <property type="match status" value="1"/>
</dbReference>
<evidence type="ECO:0000313" key="13">
    <source>
        <dbReference type="Proteomes" id="UP000031516"/>
    </source>
</evidence>
<dbReference type="GO" id="GO:0005290">
    <property type="term" value="F:L-histidine transmembrane transporter activity"/>
    <property type="evidence" value="ECO:0007669"/>
    <property type="project" value="TreeGrafter"/>
</dbReference>
<evidence type="ECO:0000313" key="12">
    <source>
        <dbReference type="EMBL" id="CDO94400.1"/>
    </source>
</evidence>
<feature type="transmembrane region" description="Helical" evidence="10">
    <location>
        <begin position="229"/>
        <end position="249"/>
    </location>
</feature>
<comment type="caution">
    <text evidence="12">The sequence shown here is derived from an EMBL/GenBank/DDBJ whole genome shotgun (WGS) entry which is preliminary data.</text>
</comment>
<comment type="subcellular location">
    <subcellularLocation>
        <location evidence="1">Vacuole membrane</location>
        <topology evidence="1">Multi-pass membrane protein</topology>
    </subcellularLocation>
</comment>
<organism evidence="12 13">
    <name type="scientific">Kluyveromyces dobzhanskii CBS 2104</name>
    <dbReference type="NCBI Taxonomy" id="1427455"/>
    <lineage>
        <taxon>Eukaryota</taxon>
        <taxon>Fungi</taxon>
        <taxon>Dikarya</taxon>
        <taxon>Ascomycota</taxon>
        <taxon>Saccharomycotina</taxon>
        <taxon>Saccharomycetes</taxon>
        <taxon>Saccharomycetales</taxon>
        <taxon>Saccharomycetaceae</taxon>
        <taxon>Kluyveromyces</taxon>
    </lineage>
</organism>
<feature type="region of interest" description="Disordered" evidence="9">
    <location>
        <begin position="322"/>
        <end position="343"/>
    </location>
</feature>
<keyword evidence="8 10" id="KW-0472">Membrane</keyword>
<feature type="transmembrane region" description="Helical" evidence="10">
    <location>
        <begin position="261"/>
        <end position="285"/>
    </location>
</feature>
<dbReference type="GO" id="GO:0005313">
    <property type="term" value="F:L-glutamate transmembrane transporter activity"/>
    <property type="evidence" value="ECO:0007669"/>
    <property type="project" value="TreeGrafter"/>
</dbReference>
<evidence type="ECO:0000256" key="6">
    <source>
        <dbReference type="ARBA" id="ARBA00022970"/>
    </source>
</evidence>
<evidence type="ECO:0000256" key="4">
    <source>
        <dbReference type="ARBA" id="ARBA00022554"/>
    </source>
</evidence>
<dbReference type="GO" id="GO:0005302">
    <property type="term" value="F:L-tyrosine transmembrane transporter activity"/>
    <property type="evidence" value="ECO:0007669"/>
    <property type="project" value="TreeGrafter"/>
</dbReference>
<dbReference type="EMBL" id="CCBQ010000037">
    <property type="protein sequence ID" value="CDO94400.1"/>
    <property type="molecule type" value="Genomic_DNA"/>
</dbReference>
<feature type="transmembrane region" description="Helical" evidence="10">
    <location>
        <begin position="198"/>
        <end position="217"/>
    </location>
</feature>
<feature type="transmembrane region" description="Helical" evidence="10">
    <location>
        <begin position="152"/>
        <end position="170"/>
    </location>
</feature>
<sequence>MSSSIQSGMITLLHTACGAGILAMPYAFKPFGLVLGLTMIIICGIFSSIGLYLQSYVSKYVPSGYASFFTLCRLTRPELSVVFDAAIAVKCFGVGVSYLVVVGDLLPQIMSTFTTHAWLLSRQFHITAVFLIIVTPLCFIKKLDSLRYTSSIAISAVAYLCVLVVFHFLIPNTEIDNLKGEVSVWIPTHTDSSMLRSFPIFVFAYTCHHNMFSIINEQSDKSLQSLTKLIRTSIVLAMTLYVSIGALGYCTFGDNITGNVIMLYPNSVSSTIGRIAIALLVVLAFPLQCHPARASINHILHYFSKANTQNDVTSSISEQNGLLRNSNTGSDNSLDSAHEDELIEENSPNQLPVVILEGRRFIFITSGILFFSYILAMTVTSLAMVLSIVGATGSTSISFILPGIFGYKLIASEYAKSVIPPLKERILKYISLLLAIWGLMVMVTSLSATIFLHASH</sequence>
<proteinExistence type="inferred from homology"/>
<keyword evidence="4" id="KW-0926">Vacuole</keyword>
<dbReference type="GO" id="GO:0000329">
    <property type="term" value="C:fungal-type vacuole membrane"/>
    <property type="evidence" value="ECO:0007669"/>
    <property type="project" value="TreeGrafter"/>
</dbReference>
<keyword evidence="7 10" id="KW-1133">Transmembrane helix</keyword>
<feature type="transmembrane region" description="Helical" evidence="10">
    <location>
        <begin position="361"/>
        <end position="379"/>
    </location>
</feature>